<dbReference type="InParanoid" id="A0A2J6TI09"/>
<protein>
    <submittedName>
        <fullName evidence="3">Uncharacterized protein</fullName>
    </submittedName>
</protein>
<keyword evidence="2" id="KW-0732">Signal</keyword>
<proteinExistence type="predicted"/>
<dbReference type="AlphaFoldDB" id="A0A2J6TI09"/>
<name>A0A2J6TI09_9HELO</name>
<gene>
    <name evidence="3" type="ORF">K444DRAFT_627540</name>
</gene>
<feature type="region of interest" description="Disordered" evidence="1">
    <location>
        <begin position="132"/>
        <end position="157"/>
    </location>
</feature>
<dbReference type="EMBL" id="KZ613783">
    <property type="protein sequence ID" value="PMD62643.1"/>
    <property type="molecule type" value="Genomic_DNA"/>
</dbReference>
<evidence type="ECO:0000256" key="1">
    <source>
        <dbReference type="SAM" id="MobiDB-lite"/>
    </source>
</evidence>
<reference evidence="3 4" key="1">
    <citation type="submission" date="2016-04" db="EMBL/GenBank/DDBJ databases">
        <title>A degradative enzymes factory behind the ericoid mycorrhizal symbiosis.</title>
        <authorList>
            <consortium name="DOE Joint Genome Institute"/>
            <person name="Martino E."/>
            <person name="Morin E."/>
            <person name="Grelet G."/>
            <person name="Kuo A."/>
            <person name="Kohler A."/>
            <person name="Daghino S."/>
            <person name="Barry K."/>
            <person name="Choi C."/>
            <person name="Cichocki N."/>
            <person name="Clum A."/>
            <person name="Copeland A."/>
            <person name="Hainaut M."/>
            <person name="Haridas S."/>
            <person name="Labutti K."/>
            <person name="Lindquist E."/>
            <person name="Lipzen A."/>
            <person name="Khouja H.-R."/>
            <person name="Murat C."/>
            <person name="Ohm R."/>
            <person name="Olson A."/>
            <person name="Spatafora J."/>
            <person name="Veneault-Fourrey C."/>
            <person name="Henrissat B."/>
            <person name="Grigoriev I."/>
            <person name="Martin F."/>
            <person name="Perotto S."/>
        </authorList>
    </citation>
    <scope>NUCLEOTIDE SEQUENCE [LARGE SCALE GENOMIC DNA]</scope>
    <source>
        <strain evidence="3 4">E</strain>
    </source>
</reference>
<organism evidence="3 4">
    <name type="scientific">Hyaloscypha bicolor E</name>
    <dbReference type="NCBI Taxonomy" id="1095630"/>
    <lineage>
        <taxon>Eukaryota</taxon>
        <taxon>Fungi</taxon>
        <taxon>Dikarya</taxon>
        <taxon>Ascomycota</taxon>
        <taxon>Pezizomycotina</taxon>
        <taxon>Leotiomycetes</taxon>
        <taxon>Helotiales</taxon>
        <taxon>Hyaloscyphaceae</taxon>
        <taxon>Hyaloscypha</taxon>
        <taxon>Hyaloscypha bicolor</taxon>
    </lineage>
</organism>
<keyword evidence="4" id="KW-1185">Reference proteome</keyword>
<dbReference type="OrthoDB" id="10612580at2759"/>
<feature type="chain" id="PRO_5014402878" evidence="2">
    <location>
        <begin position="21"/>
        <end position="291"/>
    </location>
</feature>
<evidence type="ECO:0000256" key="2">
    <source>
        <dbReference type="SAM" id="SignalP"/>
    </source>
</evidence>
<dbReference type="GeneID" id="36590892"/>
<dbReference type="RefSeq" id="XP_024739547.1">
    <property type="nucleotide sequence ID" value="XM_024882815.1"/>
</dbReference>
<evidence type="ECO:0000313" key="4">
    <source>
        <dbReference type="Proteomes" id="UP000235371"/>
    </source>
</evidence>
<sequence>MRSIVDILIPLLTFSFLVVGETIPCPPHQLNTATPASIDNASITLISPTRSSSHSTSTTIYNCECQDSPDVRIFTAPSTAVASAPPVQPTNNVTVKVTLTYVTTANYTSSGLPNSAQSTSVNITNSRITPAATASNTQSSSSSSLSNSVPPTSSLSSGSTITAAVTASISTFSLTVSVPSTSSLFSISIITTPSLSATASSTGSSTPVNFTASIQTTASVAPNPVFTYVGVLPGTTITTVAISPTLPPHNNITNSTTSGASSAELMGSNNPVKIVVGIVVGAVVLAGLCEV</sequence>
<feature type="signal peptide" evidence="2">
    <location>
        <begin position="1"/>
        <end position="20"/>
    </location>
</feature>
<accession>A0A2J6TI09</accession>
<dbReference type="Proteomes" id="UP000235371">
    <property type="component" value="Unassembled WGS sequence"/>
</dbReference>
<evidence type="ECO:0000313" key="3">
    <source>
        <dbReference type="EMBL" id="PMD62643.1"/>
    </source>
</evidence>